<accession>A0ABY4DYP7</accession>
<proteinExistence type="predicted"/>
<keyword evidence="1" id="KW-1133">Transmembrane helix</keyword>
<keyword evidence="1" id="KW-0812">Transmembrane</keyword>
<reference evidence="2 3" key="1">
    <citation type="journal article" date="2022" name="Res Sq">
        <title>Evolution of multicellular longitudinally dividing oral cavity symbionts (Neisseriaceae).</title>
        <authorList>
            <person name="Nyongesa S."/>
            <person name="Weber P."/>
            <person name="Bernet E."/>
            <person name="Pullido F."/>
            <person name="Nieckarz M."/>
            <person name="Delaby M."/>
            <person name="Nieves C."/>
            <person name="Viehboeck T."/>
            <person name="Krause N."/>
            <person name="Rivera-Millot A."/>
            <person name="Nakamura A."/>
            <person name="Vischer N."/>
            <person name="VanNieuwenhze M."/>
            <person name="Brun Y."/>
            <person name="Cava F."/>
            <person name="Bulgheresi S."/>
            <person name="Veyrier F."/>
        </authorList>
    </citation>
    <scope>NUCLEOTIDE SEQUENCE [LARGE SCALE GENOMIC DNA]</scope>
    <source>
        <strain evidence="2 3">SN4</strain>
    </source>
</reference>
<organism evidence="2 3">
    <name type="scientific">Vitreoscilla massiliensis</name>
    <dbReference type="NCBI Taxonomy" id="1689272"/>
    <lineage>
        <taxon>Bacteria</taxon>
        <taxon>Pseudomonadati</taxon>
        <taxon>Pseudomonadota</taxon>
        <taxon>Betaproteobacteria</taxon>
        <taxon>Neisseriales</taxon>
        <taxon>Neisseriaceae</taxon>
        <taxon>Vitreoscilla</taxon>
    </lineage>
</organism>
<evidence type="ECO:0000313" key="3">
    <source>
        <dbReference type="Proteomes" id="UP000832011"/>
    </source>
</evidence>
<protein>
    <submittedName>
        <fullName evidence="2">Uncharacterized protein</fullName>
    </submittedName>
</protein>
<dbReference type="RefSeq" id="WP_058357676.1">
    <property type="nucleotide sequence ID" value="NZ_CABKVG010000010.1"/>
</dbReference>
<name>A0ABY4DYP7_9NEIS</name>
<sequence length="235" mass="26869">MSKPKYKWVYQTVPKTRPKPKQQALKPVTPAKKSKLLNFLVGLAMVLLAFTALTSWLDIKSRSKETLSTIMLSTQQPQFVGTYAYGGGGKSSSTIGMRVVDEQGRQYHVMRGDIPMHWPAQQLKHYDAVLLKTLPTNFQTADHAHIKVVAMRSLVWGKFQHKDDLTQLTMRLQRQGFNYFNPQSGPVYVLPIEMDYWQEGKLFHYQRPASEYQDKINAQCPSCLRGNHDASAKRP</sequence>
<keyword evidence="3" id="KW-1185">Reference proteome</keyword>
<evidence type="ECO:0000313" key="2">
    <source>
        <dbReference type="EMBL" id="UOO88636.1"/>
    </source>
</evidence>
<dbReference type="EMBL" id="CP091511">
    <property type="protein sequence ID" value="UOO88636.1"/>
    <property type="molecule type" value="Genomic_DNA"/>
</dbReference>
<feature type="transmembrane region" description="Helical" evidence="1">
    <location>
        <begin position="36"/>
        <end position="57"/>
    </location>
</feature>
<dbReference type="Proteomes" id="UP000832011">
    <property type="component" value="Chromosome"/>
</dbReference>
<gene>
    <name evidence="2" type="ORF">LVJ82_14360</name>
</gene>
<evidence type="ECO:0000256" key="1">
    <source>
        <dbReference type="SAM" id="Phobius"/>
    </source>
</evidence>
<keyword evidence="1" id="KW-0472">Membrane</keyword>